<feature type="transmembrane region" description="Helical" evidence="7">
    <location>
        <begin position="414"/>
        <end position="447"/>
    </location>
</feature>
<feature type="transmembrane region" description="Helical" evidence="7">
    <location>
        <begin position="453"/>
        <end position="474"/>
    </location>
</feature>
<reference evidence="11 12" key="1">
    <citation type="submission" date="2019-07" db="EMBL/GenBank/DDBJ databases">
        <title>Qingshengfaniella alkalisoli gen. nov., sp. nov., isolated from saline soil.</title>
        <authorList>
            <person name="Xu L."/>
            <person name="Huang X.-X."/>
            <person name="Sun J.-Q."/>
        </authorList>
    </citation>
    <scope>NUCLEOTIDE SEQUENCE [LARGE SCALE GENOMIC DNA]</scope>
    <source>
        <strain evidence="11 12">DSM 27279</strain>
    </source>
</reference>
<keyword evidence="12" id="KW-1185">Reference proteome</keyword>
<evidence type="ECO:0000256" key="7">
    <source>
        <dbReference type="SAM" id="Phobius"/>
    </source>
</evidence>
<feature type="transmembrane region" description="Helical" evidence="7">
    <location>
        <begin position="263"/>
        <end position="287"/>
    </location>
</feature>
<comment type="caution">
    <text evidence="11">The sequence shown here is derived from an EMBL/GenBank/DDBJ whole genome shotgun (WGS) entry which is preliminary data.</text>
</comment>
<feature type="transmembrane region" description="Helical" evidence="7">
    <location>
        <begin position="495"/>
        <end position="518"/>
    </location>
</feature>
<evidence type="ECO:0000259" key="9">
    <source>
        <dbReference type="Pfam" id="PF00924"/>
    </source>
</evidence>
<feature type="chain" id="PRO_5022193558" evidence="8">
    <location>
        <begin position="49"/>
        <end position="805"/>
    </location>
</feature>
<feature type="transmembrane region" description="Helical" evidence="7">
    <location>
        <begin position="344"/>
        <end position="364"/>
    </location>
</feature>
<feature type="transmembrane region" description="Helical" evidence="7">
    <location>
        <begin position="299"/>
        <end position="323"/>
    </location>
</feature>
<dbReference type="Gene3D" id="3.30.70.100">
    <property type="match status" value="1"/>
</dbReference>
<evidence type="ECO:0000256" key="2">
    <source>
        <dbReference type="ARBA" id="ARBA00008017"/>
    </source>
</evidence>
<dbReference type="Pfam" id="PF12607">
    <property type="entry name" value="DUF3772"/>
    <property type="match status" value="1"/>
</dbReference>
<dbReference type="InterPro" id="IPR011066">
    <property type="entry name" value="MscS_channel_C_sf"/>
</dbReference>
<dbReference type="PANTHER" id="PTHR30347">
    <property type="entry name" value="POTASSIUM CHANNEL RELATED"/>
    <property type="match status" value="1"/>
</dbReference>
<name>A0A556AYH9_9BURK</name>
<evidence type="ECO:0000256" key="5">
    <source>
        <dbReference type="ARBA" id="ARBA00022989"/>
    </source>
</evidence>
<accession>A0A556AYH9</accession>
<dbReference type="InterPro" id="IPR022249">
    <property type="entry name" value="DUF3772"/>
</dbReference>
<dbReference type="Gene3D" id="2.30.30.60">
    <property type="match status" value="1"/>
</dbReference>
<evidence type="ECO:0000256" key="6">
    <source>
        <dbReference type="ARBA" id="ARBA00023136"/>
    </source>
</evidence>
<dbReference type="SUPFAM" id="SSF50182">
    <property type="entry name" value="Sm-like ribonucleoproteins"/>
    <property type="match status" value="1"/>
</dbReference>
<feature type="signal peptide" evidence="8">
    <location>
        <begin position="1"/>
        <end position="48"/>
    </location>
</feature>
<evidence type="ECO:0000256" key="1">
    <source>
        <dbReference type="ARBA" id="ARBA00004651"/>
    </source>
</evidence>
<dbReference type="GO" id="GO:0008381">
    <property type="term" value="F:mechanosensitive monoatomic ion channel activity"/>
    <property type="evidence" value="ECO:0007669"/>
    <property type="project" value="UniProtKB-ARBA"/>
</dbReference>
<gene>
    <name evidence="11" type="ORF">FOZ76_04235</name>
</gene>
<dbReference type="Proteomes" id="UP000318405">
    <property type="component" value="Unassembled WGS sequence"/>
</dbReference>
<dbReference type="InterPro" id="IPR006685">
    <property type="entry name" value="MscS_channel_2nd"/>
</dbReference>
<feature type="transmembrane region" description="Helical" evidence="7">
    <location>
        <begin position="590"/>
        <end position="609"/>
    </location>
</feature>
<protein>
    <submittedName>
        <fullName evidence="11">DUF3772 domain-containing protein</fullName>
    </submittedName>
</protein>
<feature type="transmembrane region" description="Helical" evidence="7">
    <location>
        <begin position="615"/>
        <end position="643"/>
    </location>
</feature>
<dbReference type="InterPro" id="IPR023408">
    <property type="entry name" value="MscS_beta-dom_sf"/>
</dbReference>
<evidence type="ECO:0000256" key="4">
    <source>
        <dbReference type="ARBA" id="ARBA00022692"/>
    </source>
</evidence>
<dbReference type="OrthoDB" id="9799209at2"/>
<evidence type="ECO:0000313" key="11">
    <source>
        <dbReference type="EMBL" id="TSH98003.1"/>
    </source>
</evidence>
<dbReference type="SUPFAM" id="SSF82861">
    <property type="entry name" value="Mechanosensitive channel protein MscS (YggB), transmembrane region"/>
    <property type="match status" value="1"/>
</dbReference>
<feature type="transmembrane region" description="Helical" evidence="7">
    <location>
        <begin position="220"/>
        <end position="242"/>
    </location>
</feature>
<dbReference type="Pfam" id="PF00924">
    <property type="entry name" value="MS_channel_2nd"/>
    <property type="match status" value="1"/>
</dbReference>
<evidence type="ECO:0000256" key="8">
    <source>
        <dbReference type="SAM" id="SignalP"/>
    </source>
</evidence>
<keyword evidence="5 7" id="KW-1133">Transmembrane helix</keyword>
<dbReference type="Gene3D" id="1.10.287.1260">
    <property type="match status" value="1"/>
</dbReference>
<proteinExistence type="inferred from homology"/>
<evidence type="ECO:0000313" key="12">
    <source>
        <dbReference type="Proteomes" id="UP000318405"/>
    </source>
</evidence>
<dbReference type="SUPFAM" id="SSF82689">
    <property type="entry name" value="Mechanosensitive channel protein MscS (YggB), C-terminal domain"/>
    <property type="match status" value="1"/>
</dbReference>
<evidence type="ECO:0000256" key="3">
    <source>
        <dbReference type="ARBA" id="ARBA00022475"/>
    </source>
</evidence>
<dbReference type="EMBL" id="VLTJ01000007">
    <property type="protein sequence ID" value="TSH98003.1"/>
    <property type="molecule type" value="Genomic_DNA"/>
</dbReference>
<evidence type="ECO:0000259" key="10">
    <source>
        <dbReference type="Pfam" id="PF12607"/>
    </source>
</evidence>
<keyword evidence="6 7" id="KW-0472">Membrane</keyword>
<keyword evidence="3" id="KW-1003">Cell membrane</keyword>
<feature type="transmembrane region" description="Helical" evidence="7">
    <location>
        <begin position="370"/>
        <end position="393"/>
    </location>
</feature>
<dbReference type="PANTHER" id="PTHR30347:SF9">
    <property type="entry name" value="MINICONDUCTANCE MECHANOSENSITIVE CHANNEL MSCM"/>
    <property type="match status" value="1"/>
</dbReference>
<feature type="domain" description="DUF3772" evidence="10">
    <location>
        <begin position="150"/>
        <end position="211"/>
    </location>
</feature>
<comment type="similarity">
    <text evidence="2">Belongs to the MscS (TC 1.A.23) family.</text>
</comment>
<dbReference type="InterPro" id="IPR011014">
    <property type="entry name" value="MscS_channel_TM-2"/>
</dbReference>
<dbReference type="GO" id="GO:0005886">
    <property type="term" value="C:plasma membrane"/>
    <property type="evidence" value="ECO:0007669"/>
    <property type="project" value="UniProtKB-SubCell"/>
</dbReference>
<dbReference type="InterPro" id="IPR010920">
    <property type="entry name" value="LSM_dom_sf"/>
</dbReference>
<keyword evidence="4 7" id="KW-0812">Transmembrane</keyword>
<feature type="domain" description="Mechanosensitive ion channel MscS" evidence="9">
    <location>
        <begin position="632"/>
        <end position="697"/>
    </location>
</feature>
<comment type="subcellular location">
    <subcellularLocation>
        <location evidence="1">Cell membrane</location>
        <topology evidence="1">Multi-pass membrane protein</topology>
    </subcellularLocation>
</comment>
<feature type="transmembrane region" description="Helical" evidence="7">
    <location>
        <begin position="547"/>
        <end position="569"/>
    </location>
</feature>
<dbReference type="InterPro" id="IPR052702">
    <property type="entry name" value="MscS-like_channel"/>
</dbReference>
<dbReference type="AlphaFoldDB" id="A0A556AYH9"/>
<keyword evidence="8" id="KW-0732">Signal</keyword>
<organism evidence="11 12">
    <name type="scientific">Verticiella sediminum</name>
    <dbReference type="NCBI Taxonomy" id="1247510"/>
    <lineage>
        <taxon>Bacteria</taxon>
        <taxon>Pseudomonadati</taxon>
        <taxon>Pseudomonadota</taxon>
        <taxon>Betaproteobacteria</taxon>
        <taxon>Burkholderiales</taxon>
        <taxon>Alcaligenaceae</taxon>
        <taxon>Verticiella</taxon>
    </lineage>
</organism>
<sequence length="805" mass="85774">MICASLSVRGRRLPDMSYPTSRRARSGRACCWLAWLLVLCCWLAPVHAQDAPTADVQQSLDAARAQVDKARTALRSDDVTDAELQALREAMQEVQSEAASAVDALDPQLNSVRARLEELGPPSPDTKEAPDIAKQRKELQASHGALDGQLKLARLLVVESEQVASQIAAKRRAGFQAQLGERIAPVFDGEFWAEVREELPGDLVRLESLFASAGLAVRALPAPVLAALTLAALGVVGLRWWLGRALLTLTAHRVPAGRLRRSFRAVAVVALSTGTPVLLLVLIRVLLEREAVAADTAAGVLGGIMAALAFGGYVVGLGQALLSPQRPSWRLPAVPDLLARRARWFPWGLAIVLVAIWLTERVLAAIDANLLTAVLLNAVLAGALSLVMIVALWQGERVRLKARRQPEDERQAAYALPWWLALMMSAAWIVLGLVVVCLLTGYVALASFVAKQLAWTLIVLCSAYLLAVVIDDALHTLAGGREGDAQGVGRRSQAVVMVSGFARVFILLAALAMVAAPFGQGPSELVGRLGLIGRGLTIGAVTLRPVALLHAALVLVLCLVVLGVLKRWLADRFLPTTGMDEGMRGSAATLFGYVGAVVAVALALIAAGIGLERVAWVASALSVGIGFGLQAVVQNFVSGLILLAERPVRVGDWVAIGGVEGDIRRINARATEIQMGDQSTLIVPNSEFITKAVRNVTYTNAIGLVSFKLPLPVQTDPELVREVVLAAFEAHEDVLEAPEPALFIDGLDGRHLVFNASGYVSSPRIAYRTRSALLFAIVKALRERGVSLAAPETEPSPVGAGARRD</sequence>